<dbReference type="Pfam" id="PF08241">
    <property type="entry name" value="Methyltransf_11"/>
    <property type="match status" value="1"/>
</dbReference>
<dbReference type="PANTHER" id="PTHR44942:SF4">
    <property type="entry name" value="METHYLTRANSFERASE TYPE 11 DOMAIN-CONTAINING PROTEIN"/>
    <property type="match status" value="1"/>
</dbReference>
<gene>
    <name evidence="5" type="ORF">SDC9_89960</name>
</gene>
<evidence type="ECO:0000256" key="3">
    <source>
        <dbReference type="ARBA" id="ARBA00022679"/>
    </source>
</evidence>
<dbReference type="PANTHER" id="PTHR44942">
    <property type="entry name" value="METHYLTRANSF_11 DOMAIN-CONTAINING PROTEIN"/>
    <property type="match status" value="1"/>
</dbReference>
<dbReference type="CDD" id="cd02440">
    <property type="entry name" value="AdoMet_MTases"/>
    <property type="match status" value="1"/>
</dbReference>
<dbReference type="InterPro" id="IPR029063">
    <property type="entry name" value="SAM-dependent_MTases_sf"/>
</dbReference>
<reference evidence="5" key="1">
    <citation type="submission" date="2019-08" db="EMBL/GenBank/DDBJ databases">
        <authorList>
            <person name="Kucharzyk K."/>
            <person name="Murdoch R.W."/>
            <person name="Higgins S."/>
            <person name="Loffler F."/>
        </authorList>
    </citation>
    <scope>NUCLEOTIDE SEQUENCE</scope>
</reference>
<evidence type="ECO:0000256" key="2">
    <source>
        <dbReference type="ARBA" id="ARBA00022603"/>
    </source>
</evidence>
<sequence>MDLGELKPKSRFDNRAENYDRYRPSYPKSIINFLEETIGFSESSIIADIGSGTGISTKIFLDNGNKVYAVEPNNNMRQLAEKLLSSYSNFYSIAASSENTNLQSDSIDYIVAAQSLHWFDTILTRSEFLRILKRNGYVVVLYNTRKASEGFMAKYLELIRKYGMKYINESNDNYMTDFFGIRPVHEKIIPHSQTVDFKNLKGNLISYSYMPTESDVCFIPMIKELENLFAQYNKDGKVILEYDTCISYCKMK</sequence>
<dbReference type="InterPro" id="IPR051052">
    <property type="entry name" value="Diverse_substrate_MTase"/>
</dbReference>
<dbReference type="Gene3D" id="3.40.50.150">
    <property type="entry name" value="Vaccinia Virus protein VP39"/>
    <property type="match status" value="1"/>
</dbReference>
<protein>
    <recommendedName>
        <fullName evidence="4">Methyltransferase type 11 domain-containing protein</fullName>
    </recommendedName>
</protein>
<name>A0A644ZR98_9ZZZZ</name>
<proteinExistence type="inferred from homology"/>
<evidence type="ECO:0000313" key="5">
    <source>
        <dbReference type="EMBL" id="MPM43287.1"/>
    </source>
</evidence>
<dbReference type="GO" id="GO:0032259">
    <property type="term" value="P:methylation"/>
    <property type="evidence" value="ECO:0007669"/>
    <property type="project" value="UniProtKB-KW"/>
</dbReference>
<organism evidence="5">
    <name type="scientific">bioreactor metagenome</name>
    <dbReference type="NCBI Taxonomy" id="1076179"/>
    <lineage>
        <taxon>unclassified sequences</taxon>
        <taxon>metagenomes</taxon>
        <taxon>ecological metagenomes</taxon>
    </lineage>
</organism>
<feature type="domain" description="Methyltransferase type 11" evidence="4">
    <location>
        <begin position="48"/>
        <end position="140"/>
    </location>
</feature>
<evidence type="ECO:0000259" key="4">
    <source>
        <dbReference type="Pfam" id="PF08241"/>
    </source>
</evidence>
<dbReference type="SUPFAM" id="SSF53335">
    <property type="entry name" value="S-adenosyl-L-methionine-dependent methyltransferases"/>
    <property type="match status" value="1"/>
</dbReference>
<accession>A0A644ZR98</accession>
<keyword evidence="2" id="KW-0489">Methyltransferase</keyword>
<dbReference type="EMBL" id="VSSQ01010046">
    <property type="protein sequence ID" value="MPM43287.1"/>
    <property type="molecule type" value="Genomic_DNA"/>
</dbReference>
<comment type="caution">
    <text evidence="5">The sequence shown here is derived from an EMBL/GenBank/DDBJ whole genome shotgun (WGS) entry which is preliminary data.</text>
</comment>
<dbReference type="AlphaFoldDB" id="A0A644ZR98"/>
<comment type="similarity">
    <text evidence="1">Belongs to the methyltransferase superfamily.</text>
</comment>
<evidence type="ECO:0000256" key="1">
    <source>
        <dbReference type="ARBA" id="ARBA00008361"/>
    </source>
</evidence>
<dbReference type="InterPro" id="IPR013216">
    <property type="entry name" value="Methyltransf_11"/>
</dbReference>
<keyword evidence="3" id="KW-0808">Transferase</keyword>
<dbReference type="GO" id="GO:0008757">
    <property type="term" value="F:S-adenosylmethionine-dependent methyltransferase activity"/>
    <property type="evidence" value="ECO:0007669"/>
    <property type="project" value="InterPro"/>
</dbReference>